<dbReference type="PANTHER" id="PTHR43394:SF27">
    <property type="entry name" value="ATP-DEPENDENT TRANSLOCASE ABCB1-LIKE"/>
    <property type="match status" value="1"/>
</dbReference>
<dbReference type="SUPFAM" id="SSF90123">
    <property type="entry name" value="ABC transporter transmembrane region"/>
    <property type="match status" value="1"/>
</dbReference>
<dbReference type="Pfam" id="PF00664">
    <property type="entry name" value="ABC_membrane"/>
    <property type="match status" value="1"/>
</dbReference>
<evidence type="ECO:0000256" key="3">
    <source>
        <dbReference type="ARBA" id="ARBA00022989"/>
    </source>
</evidence>
<evidence type="ECO:0000259" key="6">
    <source>
        <dbReference type="PROSITE" id="PS50929"/>
    </source>
</evidence>
<evidence type="ECO:0000256" key="4">
    <source>
        <dbReference type="ARBA" id="ARBA00023136"/>
    </source>
</evidence>
<dbReference type="InterPro" id="IPR036640">
    <property type="entry name" value="ABC1_TM_sf"/>
</dbReference>
<evidence type="ECO:0000313" key="7">
    <source>
        <dbReference type="EMBL" id="CAF0923947.1"/>
    </source>
</evidence>
<dbReference type="GO" id="GO:0005524">
    <property type="term" value="F:ATP binding"/>
    <property type="evidence" value="ECO:0007669"/>
    <property type="project" value="InterPro"/>
</dbReference>
<name>A0A814B3S9_9BILA</name>
<gene>
    <name evidence="7" type="ORF">RFH988_LOCUS10153</name>
</gene>
<comment type="caution">
    <text evidence="7">The sequence shown here is derived from an EMBL/GenBank/DDBJ whole genome shotgun (WGS) entry which is preliminary data.</text>
</comment>
<evidence type="ECO:0000256" key="5">
    <source>
        <dbReference type="SAM" id="Phobius"/>
    </source>
</evidence>
<keyword evidence="3 5" id="KW-1133">Transmembrane helix</keyword>
<feature type="transmembrane region" description="Helical" evidence="5">
    <location>
        <begin position="52"/>
        <end position="75"/>
    </location>
</feature>
<reference evidence="7" key="1">
    <citation type="submission" date="2021-02" db="EMBL/GenBank/DDBJ databases">
        <authorList>
            <person name="Nowell W R."/>
        </authorList>
    </citation>
    <scope>NUCLEOTIDE SEQUENCE</scope>
</reference>
<evidence type="ECO:0000256" key="1">
    <source>
        <dbReference type="ARBA" id="ARBA00004141"/>
    </source>
</evidence>
<dbReference type="Proteomes" id="UP000663882">
    <property type="component" value="Unassembled WGS sequence"/>
</dbReference>
<dbReference type="GO" id="GO:0015421">
    <property type="term" value="F:ABC-type oligopeptide transporter activity"/>
    <property type="evidence" value="ECO:0007669"/>
    <property type="project" value="TreeGrafter"/>
</dbReference>
<dbReference type="InterPro" id="IPR039421">
    <property type="entry name" value="Type_1_exporter"/>
</dbReference>
<evidence type="ECO:0000256" key="2">
    <source>
        <dbReference type="ARBA" id="ARBA00022692"/>
    </source>
</evidence>
<protein>
    <recommendedName>
        <fullName evidence="6">ABC transmembrane type-1 domain-containing protein</fullName>
    </recommendedName>
</protein>
<sequence>MELKAYGKAGAIAEEVFSSIRTVLSYNGQEREEKRYQKHLDEAKKYGIEKGAISGILTGILWFFIYCSYALGFWYGAKLIRDEGYNIGDVCSVS</sequence>
<dbReference type="InterPro" id="IPR011527">
    <property type="entry name" value="ABC1_TM_dom"/>
</dbReference>
<accession>A0A814B3S9</accession>
<keyword evidence="4 5" id="KW-0472">Membrane</keyword>
<dbReference type="EMBL" id="CAJNOO010000374">
    <property type="protein sequence ID" value="CAF0923947.1"/>
    <property type="molecule type" value="Genomic_DNA"/>
</dbReference>
<dbReference type="PANTHER" id="PTHR43394">
    <property type="entry name" value="ATP-DEPENDENT PERMEASE MDL1, MITOCHONDRIAL"/>
    <property type="match status" value="1"/>
</dbReference>
<dbReference type="AlphaFoldDB" id="A0A814B3S9"/>
<dbReference type="OrthoDB" id="6500128at2759"/>
<keyword evidence="2 5" id="KW-0812">Transmembrane</keyword>
<feature type="domain" description="ABC transmembrane type-1" evidence="6">
    <location>
        <begin position="1"/>
        <end position="94"/>
    </location>
</feature>
<dbReference type="GO" id="GO:0090374">
    <property type="term" value="P:oligopeptide export from mitochondrion"/>
    <property type="evidence" value="ECO:0007669"/>
    <property type="project" value="TreeGrafter"/>
</dbReference>
<dbReference type="Gene3D" id="1.20.1560.10">
    <property type="entry name" value="ABC transporter type 1, transmembrane domain"/>
    <property type="match status" value="1"/>
</dbReference>
<evidence type="ECO:0000313" key="8">
    <source>
        <dbReference type="Proteomes" id="UP000663882"/>
    </source>
</evidence>
<organism evidence="7 8">
    <name type="scientific">Rotaria sordida</name>
    <dbReference type="NCBI Taxonomy" id="392033"/>
    <lineage>
        <taxon>Eukaryota</taxon>
        <taxon>Metazoa</taxon>
        <taxon>Spiralia</taxon>
        <taxon>Gnathifera</taxon>
        <taxon>Rotifera</taxon>
        <taxon>Eurotatoria</taxon>
        <taxon>Bdelloidea</taxon>
        <taxon>Philodinida</taxon>
        <taxon>Philodinidae</taxon>
        <taxon>Rotaria</taxon>
    </lineage>
</organism>
<dbReference type="GO" id="GO:0005743">
    <property type="term" value="C:mitochondrial inner membrane"/>
    <property type="evidence" value="ECO:0007669"/>
    <property type="project" value="TreeGrafter"/>
</dbReference>
<dbReference type="PROSITE" id="PS50929">
    <property type="entry name" value="ABC_TM1F"/>
    <property type="match status" value="1"/>
</dbReference>
<comment type="subcellular location">
    <subcellularLocation>
        <location evidence="1">Membrane</location>
        <topology evidence="1">Multi-pass membrane protein</topology>
    </subcellularLocation>
</comment>
<proteinExistence type="predicted"/>